<evidence type="ECO:0000313" key="6">
    <source>
        <dbReference type="Proteomes" id="UP000301751"/>
    </source>
</evidence>
<evidence type="ECO:0000256" key="2">
    <source>
        <dbReference type="SAM" id="SignalP"/>
    </source>
</evidence>
<dbReference type="Pfam" id="PF16313">
    <property type="entry name" value="DUF4953"/>
    <property type="match status" value="1"/>
</dbReference>
<gene>
    <name evidence="5" type="ORF">AQPW35_20500</name>
</gene>
<accession>A0A480AMS6</accession>
<dbReference type="Gene3D" id="3.40.390.10">
    <property type="entry name" value="Collagenase (Catalytic Domain)"/>
    <property type="match status" value="1"/>
</dbReference>
<evidence type="ECO:0000259" key="4">
    <source>
        <dbReference type="Pfam" id="PF17148"/>
    </source>
</evidence>
<dbReference type="SUPFAM" id="SSF55486">
    <property type="entry name" value="Metalloproteases ('zincins'), catalytic domain"/>
    <property type="match status" value="1"/>
</dbReference>
<proteinExistence type="predicted"/>
<organism evidence="5 6">
    <name type="scientific">Pseudaquabacterium pictum</name>
    <dbReference type="NCBI Taxonomy" id="2315236"/>
    <lineage>
        <taxon>Bacteria</taxon>
        <taxon>Pseudomonadati</taxon>
        <taxon>Pseudomonadota</taxon>
        <taxon>Betaproteobacteria</taxon>
        <taxon>Burkholderiales</taxon>
        <taxon>Sphaerotilaceae</taxon>
        <taxon>Pseudaquabacterium</taxon>
    </lineage>
</organism>
<feature type="signal peptide" evidence="2">
    <location>
        <begin position="1"/>
        <end position="26"/>
    </location>
</feature>
<dbReference type="InterPro" id="IPR032534">
    <property type="entry name" value="EcxA_zinc-bd"/>
</dbReference>
<keyword evidence="6" id="KW-1185">Reference proteome</keyword>
<keyword evidence="2" id="KW-0732">Signal</keyword>
<dbReference type="GO" id="GO:0008237">
    <property type="term" value="F:metallopeptidase activity"/>
    <property type="evidence" value="ECO:0007669"/>
    <property type="project" value="InterPro"/>
</dbReference>
<dbReference type="InterPro" id="IPR034032">
    <property type="entry name" value="Zn_MMP-like_bac"/>
</dbReference>
<dbReference type="OrthoDB" id="9776599at2"/>
<sequence length="846" mass="90023">MQRPAVSLLRLWSAACLALAVASVQAQGQAAAPPDLEKLMQAAERIGSGRVTAYRVGGNLLLELPPAALGQPMLWYTEAVSLPPGVVVDSLEVTNTLVRLERIGNLVHVRDLGGTQKRRAGAPEPAPPATPGAVPGAAPRDAKIRPIDVAISSTETGPLIASFPILGAKDDGTLLVDLTTTFSGDIPAVTGRMVVARTGGLVAAVDPSKSYIDLVRVRGDALNIRSHLTYLAAYPAAPAAGPQPVSVVLGHSLMFLPEKPMATRPYDIRVGYFPNAFSEFESARGVAVARQVVISRFRLEKANPAAAVSDPVKPITYYLGPGIPERWKPHITAGVLQWLPAFEAAGFSNAIRVLDAPTPAQDPNWSPEDVSINVIRWVPEEKVNAMGPHVVDPRSGETLSAHIHIWPSVIDFFSQYYWSLFGGSGVDPAAPTLPLSTEKAGALMGYIVAHEVGHTLGLMHNQIASTAHSVMQMRTPSFANRFGPNSSIMAYGRFNQVAQPGDGITQLWSVLGPYDIAAIKYGYGVFGTDRASEQRELAAFADTFTRDRQLFYGSEESGDLINRFGRDPRVQTENTGAERLQATRLGVANLLRSLGRLDAGTGGDATLYASTYEVVLGRHLTLLKSVNRLVGGALQPIAPGEGPTARLVPAAEQRQAVQYLLGEGAASLEPYAAPAVVERVATYGGYRGIDRVQASLVTDLVTGPNVALLESQKRRDAAAYSSLDFGRDVAAAVWGNLRSASTTHRALQRGYIDAARTLLTAWAKGGSAAEAAQARALQAELPVSGFAARALVETGDDTVFIPWLRGSLPGLKARLEAASRSAAIESDRLHYAEMAVQVGRLVRLGV</sequence>
<dbReference type="CDD" id="cd04276">
    <property type="entry name" value="ZnMc_MMP_like_2"/>
    <property type="match status" value="1"/>
</dbReference>
<feature type="region of interest" description="Disordered" evidence="1">
    <location>
        <begin position="115"/>
        <end position="139"/>
    </location>
</feature>
<evidence type="ECO:0000259" key="3">
    <source>
        <dbReference type="Pfam" id="PF16313"/>
    </source>
</evidence>
<dbReference type="RefSeq" id="WP_137732722.1">
    <property type="nucleotide sequence ID" value="NZ_BJCL01000004.1"/>
</dbReference>
<protein>
    <recommendedName>
        <fullName evidence="7">Periplasmic metalloprotease</fullName>
    </recommendedName>
</protein>
<dbReference type="PANTHER" id="PTHR38478:SF1">
    <property type="entry name" value="ZINC DEPENDENT METALLOPROTEASE DOMAIN LIPOPROTEIN"/>
    <property type="match status" value="1"/>
</dbReference>
<name>A0A480AMS6_9BURK</name>
<comment type="caution">
    <text evidence="5">The sequence shown here is derived from an EMBL/GenBank/DDBJ whole genome shotgun (WGS) entry which is preliminary data.</text>
</comment>
<dbReference type="InterPro" id="IPR033413">
    <property type="entry name" value="DUF5117"/>
</dbReference>
<dbReference type="PANTHER" id="PTHR38478">
    <property type="entry name" value="PEPTIDASE M1A AND M12B"/>
    <property type="match status" value="1"/>
</dbReference>
<evidence type="ECO:0008006" key="7">
    <source>
        <dbReference type="Google" id="ProtNLM"/>
    </source>
</evidence>
<feature type="domain" description="EcxA zinc-binding" evidence="3">
    <location>
        <begin position="435"/>
        <end position="738"/>
    </location>
</feature>
<dbReference type="Proteomes" id="UP000301751">
    <property type="component" value="Unassembled WGS sequence"/>
</dbReference>
<dbReference type="AlphaFoldDB" id="A0A480AMS6"/>
<dbReference type="Pfam" id="PF17148">
    <property type="entry name" value="DUF5117"/>
    <property type="match status" value="1"/>
</dbReference>
<reference evidence="6" key="1">
    <citation type="submission" date="2019-03" db="EMBL/GenBank/DDBJ databases">
        <title>Aquabacterium pictum sp.nov., the first bacteriochlorophyll a-containing freshwater bacterium in the genus Aquabacterium of the class Betaproteobacteria.</title>
        <authorList>
            <person name="Hirose S."/>
            <person name="Tank M."/>
            <person name="Hara E."/>
            <person name="Tamaki H."/>
            <person name="Takaichi S."/>
            <person name="Haruta S."/>
            <person name="Hanada S."/>
        </authorList>
    </citation>
    <scope>NUCLEOTIDE SEQUENCE [LARGE SCALE GENOMIC DNA]</scope>
    <source>
        <strain evidence="6">W35</strain>
    </source>
</reference>
<evidence type="ECO:0000256" key="1">
    <source>
        <dbReference type="SAM" id="MobiDB-lite"/>
    </source>
</evidence>
<evidence type="ECO:0000313" key="5">
    <source>
        <dbReference type="EMBL" id="GCL62969.1"/>
    </source>
</evidence>
<dbReference type="InterPro" id="IPR024079">
    <property type="entry name" value="MetalloPept_cat_dom_sf"/>
</dbReference>
<feature type="domain" description="DUF5117" evidence="4">
    <location>
        <begin position="142"/>
        <end position="301"/>
    </location>
</feature>
<feature type="chain" id="PRO_5019735532" description="Periplasmic metalloprotease" evidence="2">
    <location>
        <begin position="27"/>
        <end position="846"/>
    </location>
</feature>
<dbReference type="EMBL" id="BJCL01000004">
    <property type="protein sequence ID" value="GCL62969.1"/>
    <property type="molecule type" value="Genomic_DNA"/>
</dbReference>